<keyword evidence="5 7" id="KW-0472">Membrane</keyword>
<feature type="transmembrane region" description="Helical" evidence="7">
    <location>
        <begin position="15"/>
        <end position="47"/>
    </location>
</feature>
<dbReference type="EMBL" id="ASGZ01000034">
    <property type="protein sequence ID" value="ESP88091.1"/>
    <property type="molecule type" value="Genomic_DNA"/>
</dbReference>
<dbReference type="PANTHER" id="PTHR21716:SF4">
    <property type="entry name" value="TRANSMEMBRANE PROTEIN 245"/>
    <property type="match status" value="1"/>
</dbReference>
<evidence type="ECO:0000256" key="4">
    <source>
        <dbReference type="ARBA" id="ARBA00022989"/>
    </source>
</evidence>
<keyword evidence="3 7" id="KW-0812">Transmembrane</keyword>
<evidence type="ECO:0000256" key="2">
    <source>
        <dbReference type="ARBA" id="ARBA00009773"/>
    </source>
</evidence>
<dbReference type="OrthoDB" id="282734at2157"/>
<feature type="region of interest" description="Disordered" evidence="6">
    <location>
        <begin position="354"/>
        <end position="391"/>
    </location>
</feature>
<evidence type="ECO:0000313" key="8">
    <source>
        <dbReference type="EMBL" id="ESP88091.1"/>
    </source>
</evidence>
<proteinExistence type="inferred from homology"/>
<feature type="compositionally biased region" description="Acidic residues" evidence="6">
    <location>
        <begin position="369"/>
        <end position="391"/>
    </location>
</feature>
<feature type="transmembrane region" description="Helical" evidence="7">
    <location>
        <begin position="240"/>
        <end position="264"/>
    </location>
</feature>
<name>V4GSM1_9EURY</name>
<evidence type="ECO:0000256" key="3">
    <source>
        <dbReference type="ARBA" id="ARBA00022692"/>
    </source>
</evidence>
<comment type="caution">
    <text evidence="8">The sequence shown here is derived from an EMBL/GenBank/DDBJ whole genome shotgun (WGS) entry which is preliminary data.</text>
</comment>
<accession>V4GSM1</accession>
<sequence length="391" mass="41316">MSRTGRLPTPSRARWWLLGVAGAAVVGLFLYSFVGTFVSGLFVYYAIRPLRDRLDRVFGSDGLDATATVLVLVVPILAIAGYAGYVAFQELTAFAGPDVVRFVTARLPGDPSSVSAVVENPIRFSRRLAEIDQVRDGIGPLLGTLGAIANVLLHLSLVMGLVFFLLRDGDEVDRWVRERVFDPDSTGYAFLRTVDADLEGVYFGNFVTVVLVGVAAVGVYNGYNALVPAAVALPAPTLLALLTGLATFVPIVVGKLVYVPAGLFLAATAVRTDSSLVYPVAFVVVAFLLLDILPQTVLRPYLSGRDIHTGLVLFAYVLGAALFGWYGLFLGPLLAVFAVHAVGYSVASLRAEEGAVDDESVKATGLGAEPEEVVDDVDGDDGDAADGDTAG</sequence>
<feature type="transmembrane region" description="Helical" evidence="7">
    <location>
        <begin position="200"/>
        <end position="220"/>
    </location>
</feature>
<keyword evidence="9" id="KW-1185">Reference proteome</keyword>
<dbReference type="InterPro" id="IPR002549">
    <property type="entry name" value="AI-2E-like"/>
</dbReference>
<comment type="subcellular location">
    <subcellularLocation>
        <location evidence="1">Membrane</location>
        <topology evidence="1">Multi-pass membrane protein</topology>
    </subcellularLocation>
</comment>
<keyword evidence="4 7" id="KW-1133">Transmembrane helix</keyword>
<evidence type="ECO:0000256" key="5">
    <source>
        <dbReference type="ARBA" id="ARBA00023136"/>
    </source>
</evidence>
<feature type="transmembrane region" description="Helical" evidence="7">
    <location>
        <begin position="145"/>
        <end position="166"/>
    </location>
</feature>
<organism evidence="8 9">
    <name type="scientific">Candidatus Halobonum tyrrellensis G22</name>
    <dbReference type="NCBI Taxonomy" id="1324957"/>
    <lineage>
        <taxon>Archaea</taxon>
        <taxon>Methanobacteriati</taxon>
        <taxon>Methanobacteriota</taxon>
        <taxon>Stenosarchaea group</taxon>
        <taxon>Halobacteria</taxon>
        <taxon>Halobacteriales</taxon>
        <taxon>Haloferacaceae</taxon>
        <taxon>Candidatus Halobonum</taxon>
    </lineage>
</organism>
<dbReference type="Proteomes" id="UP000017840">
    <property type="component" value="Unassembled WGS sequence"/>
</dbReference>
<comment type="similarity">
    <text evidence="2">Belongs to the autoinducer-2 exporter (AI-2E) (TC 2.A.86) family.</text>
</comment>
<evidence type="ECO:0008006" key="10">
    <source>
        <dbReference type="Google" id="ProtNLM"/>
    </source>
</evidence>
<feature type="transmembrane region" description="Helical" evidence="7">
    <location>
        <begin position="67"/>
        <end position="88"/>
    </location>
</feature>
<dbReference type="AlphaFoldDB" id="V4GSM1"/>
<dbReference type="eggNOG" id="arCOG02642">
    <property type="taxonomic scope" value="Archaea"/>
</dbReference>
<evidence type="ECO:0000256" key="7">
    <source>
        <dbReference type="SAM" id="Phobius"/>
    </source>
</evidence>
<feature type="transmembrane region" description="Helical" evidence="7">
    <location>
        <begin position="276"/>
        <end position="293"/>
    </location>
</feature>
<reference evidence="8 9" key="1">
    <citation type="journal article" date="2013" name="Genome Announc.">
        <title>Draft Genome Sequence of 'Candidatus Halobonum tyrrellensis' Strain G22, Isolated from the Hypersaline Waters of Lake Tyrrell, Australia.</title>
        <authorList>
            <person name="Ugalde J.A."/>
            <person name="Narasingarao P."/>
            <person name="Kuo S."/>
            <person name="Podell S."/>
            <person name="Allen E.E."/>
        </authorList>
    </citation>
    <scope>NUCLEOTIDE SEQUENCE [LARGE SCALE GENOMIC DNA]</scope>
    <source>
        <strain evidence="8 9">G22</strain>
    </source>
</reference>
<dbReference type="RefSeq" id="WP_023394660.1">
    <property type="nucleotide sequence ID" value="NZ_ASGZ01000034.1"/>
</dbReference>
<dbReference type="PATRIC" id="fig|1324957.4.peg.2108"/>
<dbReference type="GO" id="GO:0016020">
    <property type="term" value="C:membrane"/>
    <property type="evidence" value="ECO:0007669"/>
    <property type="project" value="UniProtKB-SubCell"/>
</dbReference>
<dbReference type="Pfam" id="PF01594">
    <property type="entry name" value="AI-2E_transport"/>
    <property type="match status" value="1"/>
</dbReference>
<evidence type="ECO:0000256" key="6">
    <source>
        <dbReference type="SAM" id="MobiDB-lite"/>
    </source>
</evidence>
<dbReference type="STRING" id="1324957.K933_10387"/>
<feature type="transmembrane region" description="Helical" evidence="7">
    <location>
        <begin position="313"/>
        <end position="339"/>
    </location>
</feature>
<dbReference type="PANTHER" id="PTHR21716">
    <property type="entry name" value="TRANSMEMBRANE PROTEIN"/>
    <property type="match status" value="1"/>
</dbReference>
<gene>
    <name evidence="8" type="ORF">K933_10387</name>
</gene>
<evidence type="ECO:0000313" key="9">
    <source>
        <dbReference type="Proteomes" id="UP000017840"/>
    </source>
</evidence>
<evidence type="ECO:0000256" key="1">
    <source>
        <dbReference type="ARBA" id="ARBA00004141"/>
    </source>
</evidence>
<protein>
    <recommendedName>
        <fullName evidence="10">Permease</fullName>
    </recommendedName>
</protein>